<proteinExistence type="predicted"/>
<dbReference type="Gene3D" id="2.130.10.10">
    <property type="entry name" value="YVTN repeat-like/Quinoprotein amine dehydrogenase"/>
    <property type="match status" value="2"/>
</dbReference>
<evidence type="ECO:0000313" key="2">
    <source>
        <dbReference type="EMBL" id="JAS57308.1"/>
    </source>
</evidence>
<feature type="repeat" description="WD" evidence="1">
    <location>
        <begin position="149"/>
        <end position="190"/>
    </location>
</feature>
<dbReference type="PANTHER" id="PTHR47822">
    <property type="entry name" value="CARBOHYDRATE BINDING DOMAIN CONTAINING PROTEIN"/>
    <property type="match status" value="1"/>
</dbReference>
<dbReference type="InterPro" id="IPR001680">
    <property type="entry name" value="WD40_rpt"/>
</dbReference>
<keyword evidence="1" id="KW-0853">WD repeat</keyword>
<gene>
    <name evidence="2" type="ORF">g.16689</name>
</gene>
<dbReference type="SUPFAM" id="SSF50978">
    <property type="entry name" value="WD40 repeat-like"/>
    <property type="match status" value="1"/>
</dbReference>
<dbReference type="AlphaFoldDB" id="A0A1B6G4E3"/>
<name>A0A1B6G4E3_9HEMI</name>
<dbReference type="EMBL" id="GECZ01012461">
    <property type="protein sequence ID" value="JAS57308.1"/>
    <property type="molecule type" value="Transcribed_RNA"/>
</dbReference>
<reference evidence="2" key="1">
    <citation type="submission" date="2015-11" db="EMBL/GenBank/DDBJ databases">
        <title>De novo transcriptome assembly of four potential Pierce s Disease insect vectors from Arizona vineyards.</title>
        <authorList>
            <person name="Tassone E.E."/>
        </authorList>
    </citation>
    <scope>NUCLEOTIDE SEQUENCE</scope>
</reference>
<feature type="repeat" description="WD" evidence="1">
    <location>
        <begin position="218"/>
        <end position="253"/>
    </location>
</feature>
<dbReference type="InterPro" id="IPR015943">
    <property type="entry name" value="WD40/YVTN_repeat-like_dom_sf"/>
</dbReference>
<dbReference type="InterPro" id="IPR036322">
    <property type="entry name" value="WD40_repeat_dom_sf"/>
</dbReference>
<dbReference type="PANTHER" id="PTHR47822:SF3">
    <property type="entry name" value="ANAPHASE-PROMOTING COMPLEX SUBUNIT 4-LIKE WD40 DOMAIN-CONTAINING PROTEIN"/>
    <property type="match status" value="1"/>
</dbReference>
<accession>A0A1B6G4E3</accession>
<evidence type="ECO:0000256" key="1">
    <source>
        <dbReference type="PROSITE-ProRule" id="PRU00221"/>
    </source>
</evidence>
<dbReference type="PROSITE" id="PS50082">
    <property type="entry name" value="WD_REPEATS_2"/>
    <property type="match status" value="2"/>
</dbReference>
<protein>
    <recommendedName>
        <fullName evidence="3">Anaphase-promoting complex subunit 4 WD40 domain-containing protein</fullName>
    </recommendedName>
</protein>
<evidence type="ECO:0008006" key="3">
    <source>
        <dbReference type="Google" id="ProtNLM"/>
    </source>
</evidence>
<sequence>MLSQSEASRMKPYVRADRSFFAEAFERLKERRQTLMVEPVPGRFGRRRVSGTIQYFRDDFGGVTCVRFSADGNRIAVGFNSGELQVCKPALIDMRAGGQTMLAGWEGNHSISCVKFHPKKPELLYASSTDGTVRRKDIMGTTKYEDVFITEKHNEIYSFDFDAGGTKLITGGRDASIRVYDLTTKKLWKEYSRNQQSDISISPSFYSELSSASEEAQRMHHRKRVYCVRNLPEDFNIFVSGGWDCIVKIWDIRVPSGCVRDIDGPYIFGEAIDICQGKLLSASCQASNTLALWDIGSGTLISDIVPTNKGVYLYGEYPYAAQFYRGDPTGDIILCGGSGLGGLQVISIRKESIIYVFEDEKPVVTVDSTDNNIAFGGKSNTVFFGNLYAQEKSSLFAIRAYSQETNVSSITE</sequence>
<dbReference type="SMART" id="SM00320">
    <property type="entry name" value="WD40"/>
    <property type="match status" value="4"/>
</dbReference>
<organism evidence="2">
    <name type="scientific">Cuerna arida</name>
    <dbReference type="NCBI Taxonomy" id="1464854"/>
    <lineage>
        <taxon>Eukaryota</taxon>
        <taxon>Metazoa</taxon>
        <taxon>Ecdysozoa</taxon>
        <taxon>Arthropoda</taxon>
        <taxon>Hexapoda</taxon>
        <taxon>Insecta</taxon>
        <taxon>Pterygota</taxon>
        <taxon>Neoptera</taxon>
        <taxon>Paraneoptera</taxon>
        <taxon>Hemiptera</taxon>
        <taxon>Auchenorrhyncha</taxon>
        <taxon>Membracoidea</taxon>
        <taxon>Cicadellidae</taxon>
        <taxon>Cicadellinae</taxon>
        <taxon>Proconiini</taxon>
        <taxon>Cuerna</taxon>
    </lineage>
</organism>
<dbReference type="Pfam" id="PF00400">
    <property type="entry name" value="WD40"/>
    <property type="match status" value="4"/>
</dbReference>